<gene>
    <name evidence="4" type="ORF">DFJ43DRAFT_1099817</name>
</gene>
<feature type="coiled-coil region" evidence="1">
    <location>
        <begin position="986"/>
        <end position="1098"/>
    </location>
</feature>
<keyword evidence="1" id="KW-0175">Coiled coil</keyword>
<evidence type="ECO:0000256" key="1">
    <source>
        <dbReference type="SAM" id="Coils"/>
    </source>
</evidence>
<dbReference type="InterPro" id="IPR013253">
    <property type="entry name" value="Spc7_domain"/>
</dbReference>
<feature type="region of interest" description="Disordered" evidence="2">
    <location>
        <begin position="59"/>
        <end position="81"/>
    </location>
</feature>
<comment type="caution">
    <text evidence="4">The sequence shown here is derived from an EMBL/GenBank/DDBJ whole genome shotgun (WGS) entry which is preliminary data.</text>
</comment>
<dbReference type="GO" id="GO:0000776">
    <property type="term" value="C:kinetochore"/>
    <property type="evidence" value="ECO:0007669"/>
    <property type="project" value="TreeGrafter"/>
</dbReference>
<dbReference type="Pfam" id="PF08317">
    <property type="entry name" value="Spc7"/>
    <property type="match status" value="1"/>
</dbReference>
<evidence type="ECO:0000313" key="5">
    <source>
        <dbReference type="Proteomes" id="UP001176059"/>
    </source>
</evidence>
<feature type="compositionally biased region" description="Polar residues" evidence="2">
    <location>
        <begin position="242"/>
        <end position="264"/>
    </location>
</feature>
<feature type="domain" description="Spc7 kinetochore protein" evidence="3">
    <location>
        <begin position="809"/>
        <end position="1124"/>
    </location>
</feature>
<reference evidence="4" key="1">
    <citation type="submission" date="2022-08" db="EMBL/GenBank/DDBJ databases">
        <authorList>
            <consortium name="DOE Joint Genome Institute"/>
            <person name="Min B."/>
            <person name="Sierra-Patev S."/>
            <person name="Naranjo-Ortiz M."/>
            <person name="Looney B."/>
            <person name="Konkel Z."/>
            <person name="Slot J.C."/>
            <person name="Sakamoto Y."/>
            <person name="Steenwyk J.L."/>
            <person name="Rokas A."/>
            <person name="Carro J."/>
            <person name="Camarero S."/>
            <person name="Ferreira P."/>
            <person name="Molpeceres G."/>
            <person name="Ruiz-duenas F.J."/>
            <person name="Serrano A."/>
            <person name="Henrissat B."/>
            <person name="Drula E."/>
            <person name="Hughes K.W."/>
            <person name="Mata J.L."/>
            <person name="Ishikawa N.K."/>
            <person name="Vargas-Isla R."/>
            <person name="Ushijima S."/>
            <person name="Smith C.A."/>
            <person name="Ahrendt S."/>
            <person name="Andreopoulos W."/>
            <person name="He G."/>
            <person name="LaButti K."/>
            <person name="Lipzen A."/>
            <person name="Ng V."/>
            <person name="Riley R."/>
            <person name="Sandor L."/>
            <person name="Barry K."/>
            <person name="Martinez A.T."/>
            <person name="Xiao Y."/>
            <person name="Gibbons J.G."/>
            <person name="Terashima K."/>
            <person name="Hibbett D.S."/>
            <person name="Grigoriev I.V."/>
        </authorList>
    </citation>
    <scope>NUCLEOTIDE SEQUENCE</scope>
    <source>
        <strain evidence="4">ET3784</strain>
    </source>
</reference>
<name>A0AA38J4N6_9AGAR</name>
<proteinExistence type="predicted"/>
<dbReference type="Pfam" id="PF18210">
    <property type="entry name" value="Knl1_RWD_C"/>
    <property type="match status" value="1"/>
</dbReference>
<evidence type="ECO:0000259" key="3">
    <source>
        <dbReference type="SMART" id="SM00787"/>
    </source>
</evidence>
<sequence>MVISSRRKSIGVVQEGRVIKPRKKRAYSSFGTSKLSPLARSRLSIGNVKGILKSRLSIASSSQSSNSPASQQSRPNSQSFADETTGVLESMDLTHDYQVPIHDNHARKSLGHRVSFRENVHVRYFEGDDTGSSAASESFQRRLGEAPSSDNDPPAPFFNDENAYPGADRRRSSVRKSIAASEDMDMTSTNAGAILLDEVDNSVLLDEDMDLDDANSDMDMTMSFGGNSRRRSSMAPSRAPLSQLSSNPAEAQEESFTSEQSYTSDGDRSEPMDVSVPLCQPLRPATQDQAWLALVKATHSGNASMAASDEMDGDGLNDADVEAMIARDADRRYTFNFNDVSNDSISDAGLERSRDEGNQTVDLSRIIHRASLGGDLGRLSMASSMDESVVYGSIVPHAISTPRPSLAPHATSTPRHSLVTELHPSSNELPKEPFPQPFPEKEVQSPLTHLGVFSAPPKPHSSAPQPQMIKPSPATSPKKFPVFTPKASSNPAVKQFSAAFAPPVTRPTPKKSSGGNALELLQSAAKKRERTTSAPSLVDVESGQPSPAKRQAMEEKWASKNAPITPAAITSKPAPSNSDKPRLPSPTKRASFQPEPAPASSQPASTIRQPGYYARRKSLSAGIANSSALPQKGGEEVGPSARSSSNKMASLGNRRASVNSGPSDAWTRFNKTSLVGVVDRKGKGKAGPIAEEQGVITKEQEVMAEEQEVMAEDQEVMAEEQELLISEQEELPVTESEVESLVQPAESRSSHSLPPGSMEVVPSSSARKIPVIDLSTIFEGDIDYEEETEASNSPTGLGIAATEQWRDAIPEGGYEVDEVPPMSIEQFLEMTGIRFMDLSAPRRSTYASQIPSRQPRNSSEIPLAEYAVAMAIDVPQLVLYSRVARDLQEWIEQSKIGFLQAEEEASKVTPLLFAEYLRTDQEGQMDLARQLKLIKTNVRLQAKSDWYGWKLQWLDSLKYGVQTALTNLHNDAKALEKLKVKTDEIVPDLEREYAEIMRELEAEQQEVAEIEQCDQDYLNELKNSIAEQNVEVESLRAEVKEANDQLRWLEERLENVALQKQEATSAINDANRLLHIQTNSTRVEVTRLRNELQALEDLHMFHISQVQPDIFEYTYASAYQVTVPCQNYLPLVERVDISRVPEIRTKYKDEFPILSSFLLSAAREYIRDGKAPSIRHIIQRLADFWASTTQVRSQIHQLSIKYPVEIESRETPEKPFSEFSAQAMVLFPTKKAKAYISFVFDLDTFSRWPSSIKSLRWEVRTGYGQLNAKAILETITQRMSQVTPSDNYACLIDACIEAQEVCG</sequence>
<dbReference type="InterPro" id="IPR040850">
    <property type="entry name" value="Knl1_RWD_C"/>
</dbReference>
<dbReference type="GO" id="GO:0007094">
    <property type="term" value="P:mitotic spindle assembly checkpoint signaling"/>
    <property type="evidence" value="ECO:0007669"/>
    <property type="project" value="TreeGrafter"/>
</dbReference>
<dbReference type="SMART" id="SM00787">
    <property type="entry name" value="Spc7"/>
    <property type="match status" value="1"/>
</dbReference>
<protein>
    <submittedName>
        <fullName evidence="4">Spc7 kinetochore protein-domain-containing protein</fullName>
    </submittedName>
</protein>
<evidence type="ECO:0000256" key="2">
    <source>
        <dbReference type="SAM" id="MobiDB-lite"/>
    </source>
</evidence>
<dbReference type="GO" id="GO:0034501">
    <property type="term" value="P:protein localization to kinetochore"/>
    <property type="evidence" value="ECO:0007669"/>
    <property type="project" value="TreeGrafter"/>
</dbReference>
<feature type="region of interest" description="Disordered" evidence="2">
    <location>
        <begin position="221"/>
        <end position="272"/>
    </location>
</feature>
<reference evidence="4" key="2">
    <citation type="journal article" date="2023" name="Proc. Natl. Acad. Sci. U.S.A.">
        <title>A global phylogenomic analysis of the shiitake genus Lentinula.</title>
        <authorList>
            <person name="Sierra-Patev S."/>
            <person name="Min B."/>
            <person name="Naranjo-Ortiz M."/>
            <person name="Looney B."/>
            <person name="Konkel Z."/>
            <person name="Slot J.C."/>
            <person name="Sakamoto Y."/>
            <person name="Steenwyk J.L."/>
            <person name="Rokas A."/>
            <person name="Carro J."/>
            <person name="Camarero S."/>
            <person name="Ferreira P."/>
            <person name="Molpeceres G."/>
            <person name="Ruiz-Duenas F.J."/>
            <person name="Serrano A."/>
            <person name="Henrissat B."/>
            <person name="Drula E."/>
            <person name="Hughes K.W."/>
            <person name="Mata J.L."/>
            <person name="Ishikawa N.K."/>
            <person name="Vargas-Isla R."/>
            <person name="Ushijima S."/>
            <person name="Smith C.A."/>
            <person name="Donoghue J."/>
            <person name="Ahrendt S."/>
            <person name="Andreopoulos W."/>
            <person name="He G."/>
            <person name="LaButti K."/>
            <person name="Lipzen A."/>
            <person name="Ng V."/>
            <person name="Riley R."/>
            <person name="Sandor L."/>
            <person name="Barry K."/>
            <person name="Martinez A.T."/>
            <person name="Xiao Y."/>
            <person name="Gibbons J.G."/>
            <person name="Terashima K."/>
            <person name="Grigoriev I.V."/>
            <person name="Hibbett D."/>
        </authorList>
    </citation>
    <scope>NUCLEOTIDE SEQUENCE</scope>
    <source>
        <strain evidence="4">ET3784</strain>
    </source>
</reference>
<dbReference type="EMBL" id="JANVFO010000074">
    <property type="protein sequence ID" value="KAJ3717323.1"/>
    <property type="molecule type" value="Genomic_DNA"/>
</dbReference>
<feature type="compositionally biased region" description="Low complexity" evidence="2">
    <location>
        <begin position="590"/>
        <end position="605"/>
    </location>
</feature>
<dbReference type="InterPro" id="IPR033338">
    <property type="entry name" value="Spc105/Spc7"/>
</dbReference>
<feature type="region of interest" description="Disordered" evidence="2">
    <location>
        <begin position="450"/>
        <end position="488"/>
    </location>
</feature>
<dbReference type="PANTHER" id="PTHR28260">
    <property type="entry name" value="SPINDLE POLE BODY COMPONENT SPC105"/>
    <property type="match status" value="1"/>
</dbReference>
<keyword evidence="5" id="KW-1185">Reference proteome</keyword>
<dbReference type="GO" id="GO:1990758">
    <property type="term" value="P:mitotic sister chromatid biorientation"/>
    <property type="evidence" value="ECO:0007669"/>
    <property type="project" value="TreeGrafter"/>
</dbReference>
<dbReference type="Proteomes" id="UP001176059">
    <property type="component" value="Unassembled WGS sequence"/>
</dbReference>
<dbReference type="PANTHER" id="PTHR28260:SF1">
    <property type="entry name" value="SPINDLE POLE BODY COMPONENT SPC105"/>
    <property type="match status" value="1"/>
</dbReference>
<accession>A0AA38J4N6</accession>
<feature type="region of interest" description="Disordered" evidence="2">
    <location>
        <begin position="127"/>
        <end position="183"/>
    </location>
</feature>
<organism evidence="4 5">
    <name type="scientific">Lentinula guzmanii</name>
    <dbReference type="NCBI Taxonomy" id="2804957"/>
    <lineage>
        <taxon>Eukaryota</taxon>
        <taxon>Fungi</taxon>
        <taxon>Dikarya</taxon>
        <taxon>Basidiomycota</taxon>
        <taxon>Agaricomycotina</taxon>
        <taxon>Agaricomycetes</taxon>
        <taxon>Agaricomycetidae</taxon>
        <taxon>Agaricales</taxon>
        <taxon>Marasmiineae</taxon>
        <taxon>Omphalotaceae</taxon>
        <taxon>Lentinula</taxon>
    </lineage>
</organism>
<feature type="compositionally biased region" description="Low complexity" evidence="2">
    <location>
        <begin position="59"/>
        <end position="79"/>
    </location>
</feature>
<feature type="region of interest" description="Disordered" evidence="2">
    <location>
        <begin position="524"/>
        <end position="667"/>
    </location>
</feature>
<evidence type="ECO:0000313" key="4">
    <source>
        <dbReference type="EMBL" id="KAJ3717323.1"/>
    </source>
</evidence>